<comment type="caution">
    <text evidence="1">The sequence shown here is derived from an EMBL/GenBank/DDBJ whole genome shotgun (WGS) entry which is preliminary data.</text>
</comment>
<dbReference type="RefSeq" id="WP_213944807.1">
    <property type="nucleotide sequence ID" value="NZ_JAHCMY010000003.1"/>
</dbReference>
<name>A0AAP2CGZ2_9BACT</name>
<dbReference type="Gene3D" id="2.130.10.10">
    <property type="entry name" value="YVTN repeat-like/Quinoprotein amine dehydrogenase"/>
    <property type="match status" value="1"/>
</dbReference>
<protein>
    <submittedName>
        <fullName evidence="1">Gliding motility-associated C-terminal domain-containing protein</fullName>
    </submittedName>
</protein>
<organism evidence="1 2">
    <name type="scientific">Litoribacter ruber</name>
    <dbReference type="NCBI Taxonomy" id="702568"/>
    <lineage>
        <taxon>Bacteria</taxon>
        <taxon>Pseudomonadati</taxon>
        <taxon>Bacteroidota</taxon>
        <taxon>Cytophagia</taxon>
        <taxon>Cytophagales</taxon>
        <taxon>Cyclobacteriaceae</taxon>
        <taxon>Litoribacter</taxon>
    </lineage>
</organism>
<dbReference type="SUPFAM" id="SSF82171">
    <property type="entry name" value="DPP6 N-terminal domain-like"/>
    <property type="match status" value="1"/>
</dbReference>
<proteinExistence type="predicted"/>
<keyword evidence="2" id="KW-1185">Reference proteome</keyword>
<dbReference type="InterPro" id="IPR015943">
    <property type="entry name" value="WD40/YVTN_repeat-like_dom_sf"/>
</dbReference>
<dbReference type="EMBL" id="JAHCMY010000003">
    <property type="protein sequence ID" value="MBS9523937.1"/>
    <property type="molecule type" value="Genomic_DNA"/>
</dbReference>
<dbReference type="Proteomes" id="UP001319104">
    <property type="component" value="Unassembled WGS sequence"/>
</dbReference>
<reference evidence="1 2" key="1">
    <citation type="submission" date="2021-05" db="EMBL/GenBank/DDBJ databases">
        <authorList>
            <person name="Zhang Z.D."/>
            <person name="Osman G."/>
        </authorList>
    </citation>
    <scope>NUCLEOTIDE SEQUENCE [LARGE SCALE GENOMIC DNA]</scope>
    <source>
        <strain evidence="1 2">KCTC 32217</strain>
    </source>
</reference>
<dbReference type="InterPro" id="IPR013783">
    <property type="entry name" value="Ig-like_fold"/>
</dbReference>
<accession>A0AAP2CGZ2</accession>
<evidence type="ECO:0000313" key="1">
    <source>
        <dbReference type="EMBL" id="MBS9523937.1"/>
    </source>
</evidence>
<gene>
    <name evidence="1" type="ORF">KI659_07910</name>
</gene>
<dbReference type="Gene3D" id="2.60.40.10">
    <property type="entry name" value="Immunoglobulins"/>
    <property type="match status" value="1"/>
</dbReference>
<dbReference type="Pfam" id="PF13585">
    <property type="entry name" value="CHU_C"/>
    <property type="match status" value="1"/>
</dbReference>
<evidence type="ECO:0000313" key="2">
    <source>
        <dbReference type="Proteomes" id="UP001319104"/>
    </source>
</evidence>
<sequence>MKIPYSLLKIKFIFCSLLIFGLISSFNKNQAQGFNNNEWIFGCGLDGVESGFAKAISFGKGNTPTIRNIENYLGSNNVSVAIDPISGNVIFYTDGELIFNNLGEGITGSAPGLIGDQYSQQGVAIGILDYDVDGDKLYYTFYVNDVGNLYYSIVDMNDPGGATGSQPPLGAITEKDIQITTGVTGPILVVRPAETTFLLTIEGGNLVARGFTDVAGEFEDPITTPLPFAVRSMYFDEESGELVLIPEDPNEDIHILTIEPDGSSLGELITIEGTGNGTPINGVEFSPDGEYMYFSRGNELIRISTTDPDLPAQTIPLQTEIEEIYDIRVGPDGRLYYLYSEPGLDAIYVGVVENPNEEDILEVTVDEDPFDQADFCSTTFPNFSPNAELDPVVDFTWQPEQPCQNNPIQLTSEITPRNFRPVSFEWELSAELVDADGEPIELDLDQEHLLIPADATAEESVTVTLTVTFADGSTMDVTNTITLNENPIEAQFTPQDTTICAGQCFDIDTWLEASMGDDQQGGGGIGGPGGGGMDNLVYFWSDRKEEGWGPKERPCITDKPGLYWVLVRDPMNPEGCTAYASIRVNVWDIDDPKNNIWYFGDGAGLDFNPDPDDPDGPIPRPIPSRHPSNMPAGVTTISDAAGEVLFYSDGSTVWNATGDVLAENIGGDPNVGQSILAVAVPQDETLYYLFTIGNGEAKFSTVDLKGSPPTGVGFGSVPTQDNFLFSTSTEKMAAAGSSPTWVLFHEAGNNTFRAYPVGPQGIGQPVFSAVGQNHNFDSGEIGAMKFSPDGSQVAITFSDGTNNWVEIFDFDSETGELSEYASIDLGGDGEVYGVEFSGDGSRIYVSYRGGNSRVEEFIIEPIEGCFECLDNANTKGERESCIVDTRMEVTSEGDFGALQIGPDGQVYVARPGQSVIGQIQTLEISDEDCTTRHFYNTQAHDPMPGTSNLGLPAFVNMDGSAIPEPALDGPEQLCLDPEEGAWGLFEGGGEPDIDTYFWTIRNEDGDIIHEEEGGEEAQNLEYEFPTDGTFTVELRVDRCGDPTYFEDEMEVVVIAPPTLILEDEAVLCAGDEIELTAMDEEADGFNEEDYIFEWVNAAGEILGTTNTITVNEESIYTVRVRHRIPEGTPDAEILSCPNTQSIFVGPAFQFEVEQSDEEVCVGEIVTFEPDTPIEGEWFYQLEGEEDRIRLQTSETLELDTEILGAGQFDIIFVAEDPLVEDCMIEKRNPLLVNPLPDYTIEVLDIEVDCDNPEGVIVLTVNSPIESLVIEELDLSFENLEPGQVEQLENLAPGVYTFLASNNSCEFTRTARIDNISPPANYEYDLDLEADCDDQLGSITVTFSSIPVTASYELVREGSGETWTGEFSEGLPNTIENLPSGQYAFQIITPDGCPIPHPDPIIIDFRTIPAELVPESFCGNEGNTITVTGNFREGMSFEWYLDNVPLSSGPETTIPAEDGGVYFVEILNEFGCVVGEDRVTILDSNIQTPTLDDRYVICAVEEFPKEPIFAGNYTQYEWLFEDEEVPFSVDDSILPTRAGEYTLRVWDEEGCMAMTTFMVEEDCEPRVITPNAMNLRDPNKWFVVYVNEFVNEVQLLIYNRWGELIHVDEQVDTPPRVPILEWDGTVRGQTVPIGTYPVIIRFKSVRQNLKKEIKTAVVVLE</sequence>